<evidence type="ECO:0000259" key="1">
    <source>
        <dbReference type="Pfam" id="PF16011"/>
    </source>
</evidence>
<protein>
    <submittedName>
        <fullName evidence="2">Carbohydrate-binding family 9-like protein</fullName>
    </submittedName>
</protein>
<organism evidence="2 3">
    <name type="scientific">Hymenobacter tibetensis</name>
    <dbReference type="NCBI Taxonomy" id="497967"/>
    <lineage>
        <taxon>Bacteria</taxon>
        <taxon>Pseudomonadati</taxon>
        <taxon>Bacteroidota</taxon>
        <taxon>Cytophagia</taxon>
        <taxon>Cytophagales</taxon>
        <taxon>Hymenobacteraceae</taxon>
        <taxon>Hymenobacter</taxon>
    </lineage>
</organism>
<keyword evidence="2" id="KW-0614">Plasmid</keyword>
<evidence type="ECO:0000313" key="3">
    <source>
        <dbReference type="Proteomes" id="UP000831113"/>
    </source>
</evidence>
<dbReference type="EMBL" id="CP094671">
    <property type="protein sequence ID" value="UOG77385.1"/>
    <property type="molecule type" value="Genomic_DNA"/>
</dbReference>
<dbReference type="SUPFAM" id="SSF49344">
    <property type="entry name" value="CBD9-like"/>
    <property type="match status" value="1"/>
</dbReference>
<keyword evidence="3" id="KW-1185">Reference proteome</keyword>
<dbReference type="CDD" id="cd09620">
    <property type="entry name" value="CBM9_like_3"/>
    <property type="match status" value="1"/>
</dbReference>
<name>A0ABY4D701_9BACT</name>
<dbReference type="Gene3D" id="2.60.40.1190">
    <property type="match status" value="1"/>
</dbReference>
<dbReference type="Proteomes" id="UP000831113">
    <property type="component" value="Plasmid unnamed2"/>
</dbReference>
<accession>A0ABY4D701</accession>
<dbReference type="InterPro" id="IPR010502">
    <property type="entry name" value="Carb-bd_dom_fam9"/>
</dbReference>
<geneLocation type="plasmid" evidence="2 3">
    <name>unnamed2</name>
</geneLocation>
<evidence type="ECO:0000313" key="2">
    <source>
        <dbReference type="EMBL" id="UOG77385.1"/>
    </source>
</evidence>
<feature type="domain" description="Carbohydrate-binding" evidence="1">
    <location>
        <begin position="2"/>
        <end position="174"/>
    </location>
</feature>
<proteinExistence type="predicted"/>
<dbReference type="Pfam" id="PF16011">
    <property type="entry name" value="CBM9_2"/>
    <property type="match status" value="1"/>
</dbReference>
<gene>
    <name evidence="2" type="ORF">MTX78_23870</name>
</gene>
<sequence length="175" mass="19973">MLWFSDGIKPVVAFAMGYAHNCIYLKFYVQEPQIQAKYRQTNGPVYKDSCVELFIAFNNEATYYNLEFNCLGTGLVGFGENRHKRRLLPGSTVERIKTWASLTVDGQATWELTLAIPAAIFSAHHLSTFEGLRARANFYKGGEELPIPHYLAWNAIQAQQPDFHRPEFFGELQFA</sequence>
<reference evidence="2 3" key="1">
    <citation type="submission" date="2022-03" db="EMBL/GenBank/DDBJ databases">
        <title>Hymenobactersp. isolated from the air.</title>
        <authorList>
            <person name="Won M."/>
            <person name="Kwon S.-W."/>
        </authorList>
    </citation>
    <scope>NUCLEOTIDE SEQUENCE [LARGE SCALE GENOMIC DNA]</scope>
    <source>
        <strain evidence="2 3">KACC 21982</strain>
        <plasmid evidence="2 3">unnamed2</plasmid>
    </source>
</reference>